<dbReference type="NCBIfam" id="TIGR01189">
    <property type="entry name" value="ccmA"/>
    <property type="match status" value="1"/>
</dbReference>
<comment type="caution">
    <text evidence="8">The sequence shown here is derived from an EMBL/GenBank/DDBJ whole genome shotgun (WGS) entry which is preliminary data.</text>
</comment>
<sequence>MRIAPVPRLVASRVACMRSGQVVIRDVNMTLHEGGAMLLTGPNGSGKSTFLRLLAGFLKPSAGQLLWDGHDLSGPGLYDEYRTQVHLVGAKDGIKAQMSVYENVIRAFLMQQFWELLEGLDGGTMPALEYMGIAHYAEREGAVLSLGQRKRLQLARLLAIPRPLWLLDEPSVGLDSQGVKLLEQMIYNHRQQGGMALVATHVPIGLRDHQDLKFPARNFETVQPFGGL</sequence>
<dbReference type="PANTHER" id="PTHR43499:SF1">
    <property type="entry name" value="ABC TRANSPORTER I FAMILY MEMBER 1"/>
    <property type="match status" value="1"/>
</dbReference>
<feature type="domain" description="ABC transporter" evidence="7">
    <location>
        <begin position="1"/>
        <end position="224"/>
    </location>
</feature>
<evidence type="ECO:0000256" key="2">
    <source>
        <dbReference type="ARBA" id="ARBA00022741"/>
    </source>
</evidence>
<reference evidence="8" key="1">
    <citation type="submission" date="2016-03" db="EMBL/GenBank/DDBJ databases">
        <title>Mechanisms controlling the formation of the plant cell surface in tip-growing cells are functionally conserved among land plants.</title>
        <authorList>
            <person name="Honkanen S."/>
            <person name="Jones V.A."/>
            <person name="Morieri G."/>
            <person name="Champion C."/>
            <person name="Hetherington A.J."/>
            <person name="Kelly S."/>
            <person name="Saint-Marcoux D."/>
            <person name="Proust H."/>
            <person name="Prescott H."/>
            <person name="Dolan L."/>
        </authorList>
    </citation>
    <scope>NUCLEOTIDE SEQUENCE [LARGE SCALE GENOMIC DNA]</scope>
    <source>
        <tissue evidence="8">Whole gametophyte</tissue>
    </source>
</reference>
<keyword evidence="5" id="KW-1278">Translocase</keyword>
<dbReference type="Gene3D" id="3.40.50.300">
    <property type="entry name" value="P-loop containing nucleotide triphosphate hydrolases"/>
    <property type="match status" value="1"/>
</dbReference>
<evidence type="ECO:0000259" key="7">
    <source>
        <dbReference type="PROSITE" id="PS50893"/>
    </source>
</evidence>
<accession>A0A176VN78</accession>
<dbReference type="SUPFAM" id="SSF52540">
    <property type="entry name" value="P-loop containing nucleoside triphosphate hydrolases"/>
    <property type="match status" value="1"/>
</dbReference>
<keyword evidence="3" id="KW-0201">Cytochrome c-type biogenesis</keyword>
<keyword evidence="2" id="KW-0547">Nucleotide-binding</keyword>
<evidence type="ECO:0000256" key="4">
    <source>
        <dbReference type="ARBA" id="ARBA00022840"/>
    </source>
</evidence>
<dbReference type="GO" id="GO:0022857">
    <property type="term" value="F:transmembrane transporter activity"/>
    <property type="evidence" value="ECO:0007669"/>
    <property type="project" value="InterPro"/>
</dbReference>
<evidence type="ECO:0000313" key="9">
    <source>
        <dbReference type="Proteomes" id="UP000077202"/>
    </source>
</evidence>
<dbReference type="PANTHER" id="PTHR43499">
    <property type="entry name" value="ABC TRANSPORTER I FAMILY MEMBER 1"/>
    <property type="match status" value="1"/>
</dbReference>
<proteinExistence type="predicted"/>
<keyword evidence="6" id="KW-0472">Membrane</keyword>
<dbReference type="SMART" id="SM00382">
    <property type="entry name" value="AAA"/>
    <property type="match status" value="1"/>
</dbReference>
<dbReference type="InterPro" id="IPR003439">
    <property type="entry name" value="ABC_transporter-like_ATP-bd"/>
</dbReference>
<protein>
    <recommendedName>
        <fullName evidence="7">ABC transporter domain-containing protein</fullName>
    </recommendedName>
</protein>
<dbReference type="PROSITE" id="PS00211">
    <property type="entry name" value="ABC_TRANSPORTER_1"/>
    <property type="match status" value="1"/>
</dbReference>
<evidence type="ECO:0000256" key="6">
    <source>
        <dbReference type="ARBA" id="ARBA00023136"/>
    </source>
</evidence>
<gene>
    <name evidence="8" type="ORF">AXG93_2318s1460</name>
</gene>
<evidence type="ECO:0000256" key="1">
    <source>
        <dbReference type="ARBA" id="ARBA00022448"/>
    </source>
</evidence>
<name>A0A176VN78_MARPO</name>
<evidence type="ECO:0000313" key="8">
    <source>
        <dbReference type="EMBL" id="OAE22399.1"/>
    </source>
</evidence>
<dbReference type="InterPro" id="IPR017871">
    <property type="entry name" value="ABC_transporter-like_CS"/>
</dbReference>
<dbReference type="InterPro" id="IPR027417">
    <property type="entry name" value="P-loop_NTPase"/>
</dbReference>
<dbReference type="EMBL" id="LVLJ01003211">
    <property type="protein sequence ID" value="OAE22399.1"/>
    <property type="molecule type" value="Genomic_DNA"/>
</dbReference>
<dbReference type="InterPro" id="IPR003593">
    <property type="entry name" value="AAA+_ATPase"/>
</dbReference>
<keyword evidence="4" id="KW-0067">ATP-binding</keyword>
<keyword evidence="1" id="KW-0813">Transport</keyword>
<dbReference type="InterPro" id="IPR005895">
    <property type="entry name" value="ABC_transptr_haem_export_CcmA"/>
</dbReference>
<dbReference type="GO" id="GO:0017004">
    <property type="term" value="P:cytochrome complex assembly"/>
    <property type="evidence" value="ECO:0007669"/>
    <property type="project" value="UniProtKB-KW"/>
</dbReference>
<dbReference type="AlphaFoldDB" id="A0A176VN78"/>
<organism evidence="8 9">
    <name type="scientific">Marchantia polymorpha subsp. ruderalis</name>
    <dbReference type="NCBI Taxonomy" id="1480154"/>
    <lineage>
        <taxon>Eukaryota</taxon>
        <taxon>Viridiplantae</taxon>
        <taxon>Streptophyta</taxon>
        <taxon>Embryophyta</taxon>
        <taxon>Marchantiophyta</taxon>
        <taxon>Marchantiopsida</taxon>
        <taxon>Marchantiidae</taxon>
        <taxon>Marchantiales</taxon>
        <taxon>Marchantiaceae</taxon>
        <taxon>Marchantia</taxon>
    </lineage>
</organism>
<dbReference type="Pfam" id="PF00005">
    <property type="entry name" value="ABC_tran"/>
    <property type="match status" value="1"/>
</dbReference>
<dbReference type="GO" id="GO:0016887">
    <property type="term" value="F:ATP hydrolysis activity"/>
    <property type="evidence" value="ECO:0007669"/>
    <property type="project" value="InterPro"/>
</dbReference>
<keyword evidence="9" id="KW-1185">Reference proteome</keyword>
<evidence type="ECO:0000256" key="5">
    <source>
        <dbReference type="ARBA" id="ARBA00022967"/>
    </source>
</evidence>
<dbReference type="GO" id="GO:0005524">
    <property type="term" value="F:ATP binding"/>
    <property type="evidence" value="ECO:0007669"/>
    <property type="project" value="UniProtKB-KW"/>
</dbReference>
<evidence type="ECO:0000256" key="3">
    <source>
        <dbReference type="ARBA" id="ARBA00022748"/>
    </source>
</evidence>
<dbReference type="Proteomes" id="UP000077202">
    <property type="component" value="Unassembled WGS sequence"/>
</dbReference>
<dbReference type="PROSITE" id="PS50893">
    <property type="entry name" value="ABC_TRANSPORTER_2"/>
    <property type="match status" value="1"/>
</dbReference>